<feature type="short sequence motif" description="TonB C-terminal box" evidence="11">
    <location>
        <begin position="719"/>
        <end position="736"/>
    </location>
</feature>
<evidence type="ECO:0000256" key="12">
    <source>
        <dbReference type="RuleBase" id="RU003357"/>
    </source>
</evidence>
<keyword evidence="2 10" id="KW-0813">Transport</keyword>
<dbReference type="Gene3D" id="2.170.130.10">
    <property type="entry name" value="TonB-dependent receptor, plug domain"/>
    <property type="match status" value="1"/>
</dbReference>
<dbReference type="GO" id="GO:0044718">
    <property type="term" value="P:siderophore transmembrane transport"/>
    <property type="evidence" value="ECO:0007669"/>
    <property type="project" value="TreeGrafter"/>
</dbReference>
<dbReference type="Pfam" id="PF07715">
    <property type="entry name" value="Plug"/>
    <property type="match status" value="1"/>
</dbReference>
<dbReference type="PROSITE" id="PS52016">
    <property type="entry name" value="TONB_DEPENDENT_REC_3"/>
    <property type="match status" value="1"/>
</dbReference>
<keyword evidence="17" id="KW-1185">Reference proteome</keyword>
<evidence type="ECO:0000256" key="7">
    <source>
        <dbReference type="ARBA" id="ARBA00023077"/>
    </source>
</evidence>
<dbReference type="OrthoDB" id="9764669at2"/>
<comment type="caution">
    <text evidence="16">The sequence shown here is derived from an EMBL/GenBank/DDBJ whole genome shotgun (WGS) entry which is preliminary data.</text>
</comment>
<evidence type="ECO:0000256" key="6">
    <source>
        <dbReference type="ARBA" id="ARBA00023065"/>
    </source>
</evidence>
<reference evidence="16 17" key="1">
    <citation type="submission" date="2018-01" db="EMBL/GenBank/DDBJ databases">
        <title>Draft genome of the type strain Pseudomonas oceani DSM 100277 isolated from the deep water in Okinawa trough, northwestern Pacific Ocean.</title>
        <authorList>
            <person name="Gomila M."/>
            <person name="Mulet M."/>
            <person name="Garcia-Valdes E."/>
            <person name="Lalucat J."/>
        </authorList>
    </citation>
    <scope>NUCLEOTIDE SEQUENCE [LARGE SCALE GENOMIC DNA]</scope>
    <source>
        <strain evidence="16 17">DSM 100277</strain>
    </source>
</reference>
<dbReference type="PANTHER" id="PTHR30069:SF53">
    <property type="entry name" value="COLICIN I RECEPTOR-RELATED"/>
    <property type="match status" value="1"/>
</dbReference>
<keyword evidence="8 10" id="KW-0472">Membrane</keyword>
<evidence type="ECO:0000256" key="9">
    <source>
        <dbReference type="ARBA" id="ARBA00023237"/>
    </source>
</evidence>
<dbReference type="InterPro" id="IPR000531">
    <property type="entry name" value="Beta-barrel_TonB"/>
</dbReference>
<evidence type="ECO:0000256" key="11">
    <source>
        <dbReference type="PROSITE-ProRule" id="PRU10144"/>
    </source>
</evidence>
<keyword evidence="6" id="KW-0406">Ion transport</keyword>
<dbReference type="Gene3D" id="2.40.170.20">
    <property type="entry name" value="TonB-dependent receptor, beta-barrel domain"/>
    <property type="match status" value="1"/>
</dbReference>
<dbReference type="PROSITE" id="PS01156">
    <property type="entry name" value="TONB_DEPENDENT_REC_2"/>
    <property type="match status" value="1"/>
</dbReference>
<evidence type="ECO:0000256" key="13">
    <source>
        <dbReference type="SAM" id="SignalP"/>
    </source>
</evidence>
<feature type="domain" description="TonB-dependent receptor-like beta-barrel" evidence="14">
    <location>
        <begin position="220"/>
        <end position="682"/>
    </location>
</feature>
<evidence type="ECO:0000256" key="10">
    <source>
        <dbReference type="PROSITE-ProRule" id="PRU01360"/>
    </source>
</evidence>
<dbReference type="EMBL" id="PPSK01000001">
    <property type="protein sequence ID" value="POB06408.1"/>
    <property type="molecule type" value="Genomic_DNA"/>
</dbReference>
<proteinExistence type="inferred from homology"/>
<dbReference type="Pfam" id="PF00593">
    <property type="entry name" value="TonB_dep_Rec_b-barrel"/>
    <property type="match status" value="1"/>
</dbReference>
<evidence type="ECO:0000256" key="5">
    <source>
        <dbReference type="ARBA" id="ARBA00022729"/>
    </source>
</evidence>
<evidence type="ECO:0000259" key="14">
    <source>
        <dbReference type="Pfam" id="PF00593"/>
    </source>
</evidence>
<dbReference type="InterPro" id="IPR010917">
    <property type="entry name" value="TonB_rcpt_CS"/>
</dbReference>
<accession>A0A2P4F096</accession>
<dbReference type="PANTHER" id="PTHR30069">
    <property type="entry name" value="TONB-DEPENDENT OUTER MEMBRANE RECEPTOR"/>
    <property type="match status" value="1"/>
</dbReference>
<dbReference type="GO" id="GO:0015344">
    <property type="term" value="F:siderophore uptake transmembrane transporter activity"/>
    <property type="evidence" value="ECO:0007669"/>
    <property type="project" value="TreeGrafter"/>
</dbReference>
<protein>
    <submittedName>
        <fullName evidence="16">TonB-dependent receptor</fullName>
    </submittedName>
</protein>
<organism evidence="16 17">
    <name type="scientific">Halopseudomonas oceani</name>
    <dbReference type="NCBI Taxonomy" id="1708783"/>
    <lineage>
        <taxon>Bacteria</taxon>
        <taxon>Pseudomonadati</taxon>
        <taxon>Pseudomonadota</taxon>
        <taxon>Gammaproteobacteria</taxon>
        <taxon>Pseudomonadales</taxon>
        <taxon>Pseudomonadaceae</taxon>
        <taxon>Halopseudomonas</taxon>
    </lineage>
</organism>
<evidence type="ECO:0000256" key="8">
    <source>
        <dbReference type="ARBA" id="ARBA00023136"/>
    </source>
</evidence>
<feature type="chain" id="PRO_5015185542" evidence="13">
    <location>
        <begin position="26"/>
        <end position="736"/>
    </location>
</feature>
<comment type="subcellular location">
    <subcellularLocation>
        <location evidence="1 10">Cell outer membrane</location>
        <topology evidence="1 10">Multi-pass membrane protein</topology>
    </subcellularLocation>
</comment>
<dbReference type="InterPro" id="IPR012910">
    <property type="entry name" value="Plug_dom"/>
</dbReference>
<dbReference type="Proteomes" id="UP000243451">
    <property type="component" value="Unassembled WGS sequence"/>
</dbReference>
<dbReference type="CDD" id="cd01347">
    <property type="entry name" value="ligand_gated_channel"/>
    <property type="match status" value="1"/>
</dbReference>
<evidence type="ECO:0000313" key="17">
    <source>
        <dbReference type="Proteomes" id="UP000243451"/>
    </source>
</evidence>
<dbReference type="RefSeq" id="WP_104736663.1">
    <property type="nucleotide sequence ID" value="NZ_BMHR01000002.1"/>
</dbReference>
<feature type="domain" description="TonB-dependent receptor plug" evidence="15">
    <location>
        <begin position="45"/>
        <end position="158"/>
    </location>
</feature>
<evidence type="ECO:0000256" key="1">
    <source>
        <dbReference type="ARBA" id="ARBA00004571"/>
    </source>
</evidence>
<dbReference type="InterPro" id="IPR039426">
    <property type="entry name" value="TonB-dep_rcpt-like"/>
</dbReference>
<dbReference type="GO" id="GO:0009279">
    <property type="term" value="C:cell outer membrane"/>
    <property type="evidence" value="ECO:0007669"/>
    <property type="project" value="UniProtKB-SubCell"/>
</dbReference>
<sequence>MFPFRRRTLLASAVALVASAPSLQADEVVTLDNLVVTASGFEQKLTNAPASISVISQQDLQQKRYNSLAHALGDVEGIDIGQGTGKTGGLNISIRGMPSEYTLVLIDGRRQNAAGNVTPNGFNETSTSFMPPLSAIERIEVIRGPMSTLYGSDAMGGVINIITRKVADEWTGSLTLDHTFQENSDYGATSNASLYTSGPLVEDLLGLQLRASVFDRQESDLSFGDGSDVSKRGPSPVDGRNHTLGARLTLTPHENHDFSLDFERGRQRYNNDECQLGTLDGLNRACTVPTTAANGYADELRFEREQIALTHTARLGVGTLDSSLMRNQTETIGRTLPGDPIGSPSGIPGSLAGDDRELETTNLVFDTKLVAPVGDNHMTTVGAQWWKAEMTDGIATEDFEQKTWALFAEDEWMLRDDLALTLGARYDDHDAFGGHISPRAYLVWNAADSWTIKGGVSRGYRTPDLNELHDGINGISGQGTVVTIGNPDLDPETTTSTEFGVYYDSYDGLSANATVFHNKFEDKIASGNPVADPLCAGNAGGTCSQLVNIDEAVTRGLELAARWEFIPAWTLSGNYTYTDSEQKSGADKGQPLTNTPEHLANAKLDWQTNSRLNLWLRGEYRGERARFSSSYANLANGNGSYSSNQSLYDALGAKTKAYTLFHLGGSFQATDNLTLNASIYNLFDKDFLKGQTYTTYTNAGAVDGTAFGSDYIVSGRSTTGVLEEGRRLWLSANLTF</sequence>
<keyword evidence="3 10" id="KW-1134">Transmembrane beta strand</keyword>
<evidence type="ECO:0000256" key="4">
    <source>
        <dbReference type="ARBA" id="ARBA00022692"/>
    </source>
</evidence>
<keyword evidence="16" id="KW-0675">Receptor</keyword>
<name>A0A2P4F096_9GAMM</name>
<feature type="signal peptide" evidence="13">
    <location>
        <begin position="1"/>
        <end position="25"/>
    </location>
</feature>
<keyword evidence="7 12" id="KW-0798">TonB box</keyword>
<dbReference type="AlphaFoldDB" id="A0A2P4F096"/>
<evidence type="ECO:0000256" key="2">
    <source>
        <dbReference type="ARBA" id="ARBA00022448"/>
    </source>
</evidence>
<keyword evidence="9 10" id="KW-0998">Cell outer membrane</keyword>
<evidence type="ECO:0000313" key="16">
    <source>
        <dbReference type="EMBL" id="POB06408.1"/>
    </source>
</evidence>
<evidence type="ECO:0000259" key="15">
    <source>
        <dbReference type="Pfam" id="PF07715"/>
    </source>
</evidence>
<gene>
    <name evidence="16" type="ORF">C1949_01330</name>
</gene>
<dbReference type="SUPFAM" id="SSF56935">
    <property type="entry name" value="Porins"/>
    <property type="match status" value="1"/>
</dbReference>
<evidence type="ECO:0000256" key="3">
    <source>
        <dbReference type="ARBA" id="ARBA00022452"/>
    </source>
</evidence>
<keyword evidence="4 10" id="KW-0812">Transmembrane</keyword>
<dbReference type="InterPro" id="IPR036942">
    <property type="entry name" value="Beta-barrel_TonB_sf"/>
</dbReference>
<dbReference type="InterPro" id="IPR037066">
    <property type="entry name" value="Plug_dom_sf"/>
</dbReference>
<keyword evidence="5 13" id="KW-0732">Signal</keyword>
<comment type="similarity">
    <text evidence="10 12">Belongs to the TonB-dependent receptor family.</text>
</comment>